<dbReference type="InterPro" id="IPR020056">
    <property type="entry name" value="Rbsml_bL25/Gln-tRNA_synth_N"/>
</dbReference>
<evidence type="ECO:0000256" key="3">
    <source>
        <dbReference type="ARBA" id="ARBA00022980"/>
    </source>
</evidence>
<dbReference type="HAMAP" id="MF_01334">
    <property type="entry name" value="Ribosomal_bL25_CTC"/>
    <property type="match status" value="1"/>
</dbReference>
<reference evidence="7" key="1">
    <citation type="journal article" date="2013" name="Environ. Microbiol.">
        <title>Microbiota from the distal guts of lean and obese adolescents exhibit partial functional redundancy besides clear differences in community structure.</title>
        <authorList>
            <person name="Ferrer M."/>
            <person name="Ruiz A."/>
            <person name="Lanza F."/>
            <person name="Haange S.B."/>
            <person name="Oberbach A."/>
            <person name="Till H."/>
            <person name="Bargiela R."/>
            <person name="Campoy C."/>
            <person name="Segura M.T."/>
            <person name="Richter M."/>
            <person name="von Bergen M."/>
            <person name="Seifert J."/>
            <person name="Suarez A."/>
        </authorList>
    </citation>
    <scope>NUCLEOTIDE SEQUENCE</scope>
</reference>
<feature type="non-terminal residue" evidence="7">
    <location>
        <position position="187"/>
    </location>
</feature>
<evidence type="ECO:0000256" key="4">
    <source>
        <dbReference type="ARBA" id="ARBA00023274"/>
    </source>
</evidence>
<dbReference type="GO" id="GO:0006412">
    <property type="term" value="P:translation"/>
    <property type="evidence" value="ECO:0007669"/>
    <property type="project" value="InterPro"/>
</dbReference>
<dbReference type="Gene3D" id="2.170.120.20">
    <property type="entry name" value="Ribosomal protein L25, beta domain"/>
    <property type="match status" value="1"/>
</dbReference>
<dbReference type="GO" id="GO:0008097">
    <property type="term" value="F:5S rRNA binding"/>
    <property type="evidence" value="ECO:0007669"/>
    <property type="project" value="InterPro"/>
</dbReference>
<dbReference type="SUPFAM" id="SSF50715">
    <property type="entry name" value="Ribosomal protein L25-like"/>
    <property type="match status" value="1"/>
</dbReference>
<evidence type="ECO:0000313" key="7">
    <source>
        <dbReference type="EMBL" id="EKC65328.1"/>
    </source>
</evidence>
<dbReference type="InterPro" id="IPR001021">
    <property type="entry name" value="Ribosomal_bL25_long"/>
</dbReference>
<dbReference type="CDD" id="cd00495">
    <property type="entry name" value="Ribosomal_L25_TL5_CTC"/>
    <property type="match status" value="1"/>
</dbReference>
<keyword evidence="2" id="KW-0694">RNA-binding</keyword>
<evidence type="ECO:0000259" key="6">
    <source>
        <dbReference type="Pfam" id="PF14693"/>
    </source>
</evidence>
<name>K1T6T2_9ZZZZ</name>
<dbReference type="Pfam" id="PF14693">
    <property type="entry name" value="Ribosomal_TL5_C"/>
    <property type="match status" value="1"/>
</dbReference>
<dbReference type="Gene3D" id="2.40.240.10">
    <property type="entry name" value="Ribosomal Protein L25, Chain P"/>
    <property type="match status" value="1"/>
</dbReference>
<proteinExistence type="inferred from homology"/>
<dbReference type="InterPro" id="IPR011035">
    <property type="entry name" value="Ribosomal_bL25/Gln-tRNA_synth"/>
</dbReference>
<dbReference type="GO" id="GO:0003735">
    <property type="term" value="F:structural constituent of ribosome"/>
    <property type="evidence" value="ECO:0007669"/>
    <property type="project" value="InterPro"/>
</dbReference>
<dbReference type="NCBIfam" id="NF004132">
    <property type="entry name" value="PRK05618.2-2"/>
    <property type="match status" value="1"/>
</dbReference>
<feature type="domain" description="Large ribosomal subunit protein bL25 L25" evidence="5">
    <location>
        <begin position="7"/>
        <end position="90"/>
    </location>
</feature>
<evidence type="ECO:0000256" key="1">
    <source>
        <dbReference type="ARBA" id="ARBA00022730"/>
    </source>
</evidence>
<evidence type="ECO:0000256" key="2">
    <source>
        <dbReference type="ARBA" id="ARBA00022884"/>
    </source>
</evidence>
<comment type="caution">
    <text evidence="7">The sequence shown here is derived from an EMBL/GenBank/DDBJ whole genome shotgun (WGS) entry which is preliminary data.</text>
</comment>
<organism evidence="7">
    <name type="scientific">human gut metagenome</name>
    <dbReference type="NCBI Taxonomy" id="408170"/>
    <lineage>
        <taxon>unclassified sequences</taxon>
        <taxon>metagenomes</taxon>
        <taxon>organismal metagenomes</taxon>
    </lineage>
</organism>
<accession>K1T6T2</accession>
<feature type="domain" description="Large ribosomal subunit protein bL25 beta" evidence="6">
    <location>
        <begin position="99"/>
        <end position="179"/>
    </location>
</feature>
<evidence type="ECO:0000259" key="5">
    <source>
        <dbReference type="Pfam" id="PF01386"/>
    </source>
</evidence>
<dbReference type="InterPro" id="IPR020057">
    <property type="entry name" value="Ribosomal_bL25_b-dom"/>
</dbReference>
<keyword evidence="4" id="KW-0687">Ribonucleoprotein</keyword>
<dbReference type="EMBL" id="AJWZ01004479">
    <property type="protein sequence ID" value="EKC65328.1"/>
    <property type="molecule type" value="Genomic_DNA"/>
</dbReference>
<keyword evidence="1" id="KW-0699">rRNA-binding</keyword>
<dbReference type="PANTHER" id="PTHR33284:SF1">
    <property type="entry name" value="RIBOSOMAL PROTEIN L25_GLN-TRNA SYNTHETASE, ANTI-CODON-BINDING DOMAIN-CONTAINING PROTEIN"/>
    <property type="match status" value="1"/>
</dbReference>
<dbReference type="InterPro" id="IPR029751">
    <property type="entry name" value="Ribosomal_L25_dom"/>
</dbReference>
<dbReference type="NCBIfam" id="TIGR00731">
    <property type="entry name" value="bL25_bact_ctc"/>
    <property type="match status" value="1"/>
</dbReference>
<gene>
    <name evidence="7" type="ORF">OBE_06501</name>
</gene>
<dbReference type="GO" id="GO:0022625">
    <property type="term" value="C:cytosolic large ribosomal subunit"/>
    <property type="evidence" value="ECO:0007669"/>
    <property type="project" value="TreeGrafter"/>
</dbReference>
<sequence>MKTIQVKAVKRENYGKKAAKAVRREGQIPAVLYGGGETVSFSVDPREIKPLIYTPNSYIVDLEIDGKTEKAVLRDVQFHPIREEILHMDFYRVQPGKPVAISIPVRLTGNAEGVKIGGKLVLSARKLTVSAQLDKLPDELVIDVTPLGVGKTIFVGDLNFDGVKFLTPATTAVCAVRVTRASRGADA</sequence>
<dbReference type="PANTHER" id="PTHR33284">
    <property type="entry name" value="RIBOSOMAL PROTEIN L25/GLN-TRNA SYNTHETASE, ANTI-CODON-BINDING DOMAIN-CONTAINING PROTEIN"/>
    <property type="match status" value="1"/>
</dbReference>
<dbReference type="Pfam" id="PF01386">
    <property type="entry name" value="Ribosomal_L25p"/>
    <property type="match status" value="1"/>
</dbReference>
<protein>
    <submittedName>
        <fullName evidence="7">Ribosomal protein L25, Ctc-form</fullName>
    </submittedName>
</protein>
<keyword evidence="3 7" id="KW-0689">Ribosomal protein</keyword>
<dbReference type="InterPro" id="IPR037121">
    <property type="entry name" value="Ribosomal_bL25_C"/>
</dbReference>
<dbReference type="InterPro" id="IPR020930">
    <property type="entry name" value="Ribosomal_uL5_bac-type"/>
</dbReference>
<dbReference type="AlphaFoldDB" id="K1T6T2"/>